<proteinExistence type="predicted"/>
<protein>
    <submittedName>
        <fullName evidence="1">(2Fe-2S)-binding protein</fullName>
    </submittedName>
</protein>
<comment type="caution">
    <text evidence="1">The sequence shown here is derived from an EMBL/GenBank/DDBJ whole genome shotgun (WGS) entry which is preliminary data.</text>
</comment>
<gene>
    <name evidence="1" type="ORF">JJQ90_16735</name>
</gene>
<evidence type="ECO:0000313" key="1">
    <source>
        <dbReference type="EMBL" id="MBU8545371.1"/>
    </source>
</evidence>
<dbReference type="EMBL" id="JAERQM010000005">
    <property type="protein sequence ID" value="MBU8545371.1"/>
    <property type="molecule type" value="Genomic_DNA"/>
</dbReference>
<keyword evidence="2" id="KW-1185">Reference proteome</keyword>
<name>A0ABS6H9J9_9PROT</name>
<dbReference type="Proteomes" id="UP000689967">
    <property type="component" value="Unassembled WGS sequence"/>
</dbReference>
<evidence type="ECO:0000313" key="2">
    <source>
        <dbReference type="Proteomes" id="UP000689967"/>
    </source>
</evidence>
<accession>A0ABS6H9J9</accession>
<sequence>MFRRTEPTDCTIEWEGRALPARAGESLAVALLAAGITSFRETPVTGTARGPLCLMGACFDCLVEVEGAQNIQACLTQVTPGMRAGIQHGARGFVDDAA</sequence>
<reference evidence="1 2" key="1">
    <citation type="submission" date="2021-01" db="EMBL/GenBank/DDBJ databases">
        <title>Roseomonas sp. nov, a bacterium isolated from an oil production mixture in Yumen Oilfield.</title>
        <authorList>
            <person name="Wu D."/>
        </authorList>
    </citation>
    <scope>NUCLEOTIDE SEQUENCE [LARGE SCALE GENOMIC DNA]</scope>
    <source>
        <strain evidence="1 2">ROY-5-3</strain>
    </source>
</reference>
<dbReference type="Pfam" id="PF13510">
    <property type="entry name" value="Fer2_4"/>
    <property type="match status" value="1"/>
</dbReference>
<organism evidence="1 2">
    <name type="scientific">Falsiroseomonas oleicola</name>
    <dbReference type="NCBI Taxonomy" id="2801474"/>
    <lineage>
        <taxon>Bacteria</taxon>
        <taxon>Pseudomonadati</taxon>
        <taxon>Pseudomonadota</taxon>
        <taxon>Alphaproteobacteria</taxon>
        <taxon>Acetobacterales</taxon>
        <taxon>Roseomonadaceae</taxon>
        <taxon>Falsiroseomonas</taxon>
    </lineage>
</organism>
<dbReference type="RefSeq" id="WP_216877387.1">
    <property type="nucleotide sequence ID" value="NZ_JAERQM010000005.1"/>
</dbReference>